<dbReference type="InterPro" id="IPR003156">
    <property type="entry name" value="DHHA1_dom"/>
</dbReference>
<dbReference type="InterPro" id="IPR051319">
    <property type="entry name" value="Oligoribo/pAp-PDE_c-di-AMP_PDE"/>
</dbReference>
<dbReference type="Gene3D" id="3.10.310.30">
    <property type="match status" value="1"/>
</dbReference>
<keyword evidence="6" id="KW-1185">Reference proteome</keyword>
<dbReference type="GO" id="GO:0005886">
    <property type="term" value="C:plasma membrane"/>
    <property type="evidence" value="ECO:0007669"/>
    <property type="project" value="UniProtKB-SubCell"/>
</dbReference>
<evidence type="ECO:0000256" key="3">
    <source>
        <dbReference type="SAM" id="Phobius"/>
    </source>
</evidence>
<dbReference type="InterPro" id="IPR038763">
    <property type="entry name" value="DHH_sf"/>
</dbReference>
<keyword evidence="1 3" id="KW-0472">Membrane</keyword>
<dbReference type="Proteomes" id="UP000653127">
    <property type="component" value="Unassembled WGS sequence"/>
</dbReference>
<comment type="cofactor">
    <cofactor evidence="2">
        <name>Mn(2+)</name>
        <dbReference type="ChEBI" id="CHEBI:29035"/>
    </cofactor>
    <text evidence="2">For phosphodiesterase activity, probably binds 2 Mn(2+) per subunit.</text>
</comment>
<feature type="binding site" evidence="2">
    <location>
        <position position="425"/>
    </location>
    <ligand>
        <name>Mn(2+)</name>
        <dbReference type="ChEBI" id="CHEBI:29035"/>
        <label>1</label>
    </ligand>
</feature>
<dbReference type="Pfam" id="PF02272">
    <property type="entry name" value="DHHA1"/>
    <property type="match status" value="1"/>
</dbReference>
<feature type="binding site" evidence="2">
    <location>
        <position position="357"/>
    </location>
    <ligand>
        <name>Mn(2+)</name>
        <dbReference type="ChEBI" id="CHEBI:29035"/>
        <label>1</label>
    </ligand>
</feature>
<dbReference type="PANTHER" id="PTHR47618">
    <property type="entry name" value="BIFUNCTIONAL OLIGORIBONUCLEASE AND PAP PHOSPHATASE NRNA"/>
    <property type="match status" value="1"/>
</dbReference>
<feature type="binding site" evidence="2">
    <location>
        <position position="425"/>
    </location>
    <ligand>
        <name>Mn(2+)</name>
        <dbReference type="ChEBI" id="CHEBI:29035"/>
        <label>2</label>
    </ligand>
</feature>
<feature type="binding site" evidence="2">
    <location>
        <position position="359"/>
    </location>
    <ligand>
        <name>Mn(2+)</name>
        <dbReference type="ChEBI" id="CHEBI:29035"/>
        <label>2</label>
    </ligand>
</feature>
<proteinExistence type="inferred from homology"/>
<dbReference type="SUPFAM" id="SSF64182">
    <property type="entry name" value="DHH phosphoesterases"/>
    <property type="match status" value="1"/>
</dbReference>
<dbReference type="Pfam" id="PF01368">
    <property type="entry name" value="DHH"/>
    <property type="match status" value="1"/>
</dbReference>
<dbReference type="AlphaFoldDB" id="A0A926I309"/>
<feature type="binding site" evidence="2">
    <location>
        <position position="504"/>
    </location>
    <ligand>
        <name>Mn(2+)</name>
        <dbReference type="ChEBI" id="CHEBI:29035"/>
        <label>2</label>
    </ligand>
</feature>
<feature type="transmembrane region" description="Helical" evidence="3">
    <location>
        <begin position="12"/>
        <end position="29"/>
    </location>
</feature>
<dbReference type="InterPro" id="IPR000160">
    <property type="entry name" value="GGDEF_dom"/>
</dbReference>
<dbReference type="InterPro" id="IPR001667">
    <property type="entry name" value="DDH_dom"/>
</dbReference>
<gene>
    <name evidence="5" type="ORF">H8711_02730</name>
</gene>
<dbReference type="EC" id="3.1.4.-" evidence="1"/>
<sequence length="674" mass="75007">MKSKVWLFKPIFYVLIALCVVLTLLTGWFHTQDRVLFYVEAGLTIAVIAYVILRLRHIQKDIKCFLQEMGRTLTSAQQEALTSFPIPVLVASKKGEIIWYNDLFQEQALQQDDMYGCRVDEIIPNIDMENLAGSEGYEVEFHDRLYTVYAVDSAQTGDPLVVFYFIDETRLKKTARRFEDTRPSVGVIMIDNCEELLEAAKEDERAQLTGRIEYLLIQYVAACNGLFKRLERDKYLMVVEEQHLRTMLDNRFDILDRVREIVVGESKMAATLSIGIGRGAENLRDSEQMARQALEMALGRGGDQVAVRTQNGYEFFGGVSKGVEKRTKVKTRIVASALIELIEGSDNVLLMGHKFADLDCLGAAVGLLKGIRMLGKPVSVVLNREQNLAQPLYERLAGNGYQDAFVDPQAAVELVSKKTLLIVVDTHIQHILESEAVYQACKNVVVIDHHRKMVGHIDRAVIFYHEPYASSASEMVTELLQYFGGDRTIGRLEAEALLAGIMLDTRNFVLRTGVRTFEAAAYLRKLGADTVEVKRLFASSIESYQHKVHLVASAEIYKGCAVASAAEGGADIKLVAPQAADELLNINGVDASFVLYEYQGGTSFSARSMGGMNVQLIMEKLGGGGHQTMAGAQLAGVPLEEARGRLLAAIDEYREENRSKQQKLLPPQAFQAAI</sequence>
<dbReference type="FunFam" id="3.90.1640.10:FF:000002">
    <property type="entry name" value="Cyclic-di-AMP phosphodiesterase"/>
    <property type="match status" value="1"/>
</dbReference>
<comment type="subcellular location">
    <subcellularLocation>
        <location evidence="1">Cell membrane</location>
    </subcellularLocation>
</comment>
<feature type="domain" description="GGDEF" evidence="4">
    <location>
        <begin position="181"/>
        <end position="310"/>
    </location>
</feature>
<keyword evidence="3" id="KW-1133">Transmembrane helix</keyword>
<keyword evidence="3" id="KW-0812">Transmembrane</keyword>
<dbReference type="RefSeq" id="WP_249282006.1">
    <property type="nucleotide sequence ID" value="NZ_JACRST010000002.1"/>
</dbReference>
<reference evidence="5" key="1">
    <citation type="submission" date="2020-08" db="EMBL/GenBank/DDBJ databases">
        <title>Genome public.</title>
        <authorList>
            <person name="Liu C."/>
            <person name="Sun Q."/>
        </authorList>
    </citation>
    <scope>NUCLEOTIDE SEQUENCE</scope>
    <source>
        <strain evidence="5">NSJ-31</strain>
    </source>
</reference>
<evidence type="ECO:0000256" key="1">
    <source>
        <dbReference type="PIRNR" id="PIRNR026583"/>
    </source>
</evidence>
<dbReference type="PROSITE" id="PS50887">
    <property type="entry name" value="GGDEF"/>
    <property type="match status" value="1"/>
</dbReference>
<keyword evidence="1" id="KW-1003">Cell membrane</keyword>
<keyword evidence="2" id="KW-0479">Metal-binding</keyword>
<evidence type="ECO:0000313" key="5">
    <source>
        <dbReference type="EMBL" id="MBC8545854.1"/>
    </source>
</evidence>
<organism evidence="5 6">
    <name type="scientific">Ligaoa zhengdingensis</name>
    <dbReference type="NCBI Taxonomy" id="2763658"/>
    <lineage>
        <taxon>Bacteria</taxon>
        <taxon>Bacillati</taxon>
        <taxon>Bacillota</taxon>
        <taxon>Clostridia</taxon>
        <taxon>Eubacteriales</taxon>
        <taxon>Oscillospiraceae</taxon>
        <taxon>Ligaoa</taxon>
    </lineage>
</organism>
<feature type="transmembrane region" description="Helical" evidence="3">
    <location>
        <begin position="35"/>
        <end position="53"/>
    </location>
</feature>
<dbReference type="InterPro" id="IPR014528">
    <property type="entry name" value="GdpP/PdeA"/>
</dbReference>
<evidence type="ECO:0000313" key="6">
    <source>
        <dbReference type="Proteomes" id="UP000653127"/>
    </source>
</evidence>
<comment type="catalytic activity">
    <reaction evidence="1">
        <text>3',3'-c-di-AMP + H2O = 5'-O-phosphonoadenylyl-(3'-&gt;5')-adenosine + H(+)</text>
        <dbReference type="Rhea" id="RHEA:54420"/>
        <dbReference type="ChEBI" id="CHEBI:15377"/>
        <dbReference type="ChEBI" id="CHEBI:15378"/>
        <dbReference type="ChEBI" id="CHEBI:71500"/>
        <dbReference type="ChEBI" id="CHEBI:138171"/>
    </reaction>
</comment>
<accession>A0A926I309</accession>
<comment type="caution">
    <text evidence="5">The sequence shown here is derived from an EMBL/GenBank/DDBJ whole genome shotgun (WGS) entry which is preliminary data.</text>
</comment>
<evidence type="ECO:0000259" key="4">
    <source>
        <dbReference type="PROSITE" id="PS50887"/>
    </source>
</evidence>
<dbReference type="GO" id="GO:0046872">
    <property type="term" value="F:metal ion binding"/>
    <property type="evidence" value="ECO:0007669"/>
    <property type="project" value="UniProtKB-KW"/>
</dbReference>
<dbReference type="GO" id="GO:0016787">
    <property type="term" value="F:hydrolase activity"/>
    <property type="evidence" value="ECO:0007669"/>
    <property type="project" value="UniProtKB-UniRule"/>
</dbReference>
<dbReference type="EMBL" id="JACRST010000002">
    <property type="protein sequence ID" value="MBC8545854.1"/>
    <property type="molecule type" value="Genomic_DNA"/>
</dbReference>
<dbReference type="GO" id="GO:0003676">
    <property type="term" value="F:nucleic acid binding"/>
    <property type="evidence" value="ECO:0007669"/>
    <property type="project" value="UniProtKB-UniRule"/>
</dbReference>
<comment type="function">
    <text evidence="1">Has phosphodiesterase (PDE) activity against cyclic-di-AMP (c-di-AMP).</text>
</comment>
<keyword evidence="2" id="KW-0464">Manganese</keyword>
<dbReference type="Gene3D" id="3.90.1640.10">
    <property type="entry name" value="inorganic pyrophosphatase (n-terminal core)"/>
    <property type="match status" value="1"/>
</dbReference>
<dbReference type="Gene3D" id="3.30.450.20">
    <property type="entry name" value="PAS domain"/>
    <property type="match status" value="1"/>
</dbReference>
<dbReference type="Pfam" id="PF24898">
    <property type="entry name" value="GGDEF_GdpP"/>
    <property type="match status" value="1"/>
</dbReference>
<dbReference type="PANTHER" id="PTHR47618:SF2">
    <property type="entry name" value="CYCLIC-DI-AMP PHOSPHODIESTERASE GDPP"/>
    <property type="match status" value="1"/>
</dbReference>
<name>A0A926I309_9FIRM</name>
<keyword evidence="1" id="KW-0378">Hydrolase</keyword>
<dbReference type="PIRSF" id="PIRSF026583">
    <property type="entry name" value="YybT"/>
    <property type="match status" value="1"/>
</dbReference>
<comment type="similarity">
    <text evidence="1">Belongs to the GdpP/PdeA phosphodiesterase family.</text>
</comment>
<evidence type="ECO:0000256" key="2">
    <source>
        <dbReference type="PIRSR" id="PIRSR026583-50"/>
    </source>
</evidence>
<feature type="binding site" evidence="2">
    <location>
        <position position="449"/>
    </location>
    <ligand>
        <name>Mn(2+)</name>
        <dbReference type="ChEBI" id="CHEBI:29035"/>
        <label>2</label>
    </ligand>
</feature>
<feature type="binding site" evidence="2">
    <location>
        <position position="353"/>
    </location>
    <ligand>
        <name>Mn(2+)</name>
        <dbReference type="ChEBI" id="CHEBI:29035"/>
        <label>1</label>
    </ligand>
</feature>
<protein>
    <recommendedName>
        <fullName evidence="1">Cyclic-di-AMP phosphodiesterase</fullName>
        <ecNumber evidence="1">3.1.4.-</ecNumber>
    </recommendedName>
</protein>